<evidence type="ECO:0000313" key="2">
    <source>
        <dbReference type="EMBL" id="KAF8663042.1"/>
    </source>
</evidence>
<dbReference type="InterPro" id="IPR044974">
    <property type="entry name" value="Disease_R_plants"/>
</dbReference>
<gene>
    <name evidence="2" type="ORF">HU200_055634</name>
</gene>
<feature type="domain" description="Disease resistance protein winged helix" evidence="1">
    <location>
        <begin position="160"/>
        <end position="224"/>
    </location>
</feature>
<dbReference type="GO" id="GO:0098542">
    <property type="term" value="P:defense response to other organism"/>
    <property type="evidence" value="ECO:0007669"/>
    <property type="project" value="TreeGrafter"/>
</dbReference>
<evidence type="ECO:0000313" key="3">
    <source>
        <dbReference type="Proteomes" id="UP000636709"/>
    </source>
</evidence>
<protein>
    <recommendedName>
        <fullName evidence="1">Disease resistance protein winged helix domain-containing protein</fullName>
    </recommendedName>
</protein>
<dbReference type="PANTHER" id="PTHR23155">
    <property type="entry name" value="DISEASE RESISTANCE PROTEIN RP"/>
    <property type="match status" value="1"/>
</dbReference>
<dbReference type="Gene3D" id="3.40.50.300">
    <property type="entry name" value="P-loop containing nucleotide triphosphate hydrolases"/>
    <property type="match status" value="1"/>
</dbReference>
<dbReference type="Pfam" id="PF23559">
    <property type="entry name" value="WHD_DRP"/>
    <property type="match status" value="1"/>
</dbReference>
<keyword evidence="3" id="KW-1185">Reference proteome</keyword>
<dbReference type="Proteomes" id="UP000636709">
    <property type="component" value="Unassembled WGS sequence"/>
</dbReference>
<comment type="caution">
    <text evidence="2">The sequence shown here is derived from an EMBL/GenBank/DDBJ whole genome shotgun (WGS) entry which is preliminary data.</text>
</comment>
<dbReference type="InterPro" id="IPR027417">
    <property type="entry name" value="P-loop_NTPase"/>
</dbReference>
<name>A0A835E1G9_9POAL</name>
<evidence type="ECO:0000259" key="1">
    <source>
        <dbReference type="Pfam" id="PF23559"/>
    </source>
</evidence>
<organism evidence="2 3">
    <name type="scientific">Digitaria exilis</name>
    <dbReference type="NCBI Taxonomy" id="1010633"/>
    <lineage>
        <taxon>Eukaryota</taxon>
        <taxon>Viridiplantae</taxon>
        <taxon>Streptophyta</taxon>
        <taxon>Embryophyta</taxon>
        <taxon>Tracheophyta</taxon>
        <taxon>Spermatophyta</taxon>
        <taxon>Magnoliopsida</taxon>
        <taxon>Liliopsida</taxon>
        <taxon>Poales</taxon>
        <taxon>Poaceae</taxon>
        <taxon>PACMAD clade</taxon>
        <taxon>Panicoideae</taxon>
        <taxon>Panicodae</taxon>
        <taxon>Paniceae</taxon>
        <taxon>Anthephorinae</taxon>
        <taxon>Digitaria</taxon>
    </lineage>
</organism>
<reference evidence="2" key="1">
    <citation type="submission" date="2020-07" db="EMBL/GenBank/DDBJ databases">
        <title>Genome sequence and genetic diversity analysis of an under-domesticated orphan crop, white fonio (Digitaria exilis).</title>
        <authorList>
            <person name="Bennetzen J.L."/>
            <person name="Chen S."/>
            <person name="Ma X."/>
            <person name="Wang X."/>
            <person name="Yssel A.E.J."/>
            <person name="Chaluvadi S.R."/>
            <person name="Johnson M."/>
            <person name="Gangashetty P."/>
            <person name="Hamidou F."/>
            <person name="Sanogo M.D."/>
            <person name="Zwaenepoel A."/>
            <person name="Wallace J."/>
            <person name="Van De Peer Y."/>
            <person name="Van Deynze A."/>
        </authorList>
    </citation>
    <scope>NUCLEOTIDE SEQUENCE</scope>
    <source>
        <tissue evidence="2">Leaves</tissue>
    </source>
</reference>
<proteinExistence type="predicted"/>
<dbReference type="AlphaFoldDB" id="A0A835E1G9"/>
<dbReference type="EMBL" id="JACEFO010002379">
    <property type="protein sequence ID" value="KAF8663042.1"/>
    <property type="molecule type" value="Genomic_DNA"/>
</dbReference>
<dbReference type="InterPro" id="IPR058922">
    <property type="entry name" value="WHD_DRP"/>
</dbReference>
<dbReference type="PANTHER" id="PTHR23155:SF1058">
    <property type="entry name" value="OS11G0668100 PROTEIN"/>
    <property type="match status" value="1"/>
</dbReference>
<sequence length="399" mass="45918">MSKRETESSSKPEDIDDFHKPLERKVFGRKTERDRICGMFRSGPDRSSCRYSVIGLYGVAGSGKSTLAQYVRDHERYEGNYFNLVMSTQYWMMYGSIRKDLERLNAVLNYGESGSGVLVTAQNKNATRALGAKEPIEILKMEDDDYFEMFMYHALPGSSFNLKRDDLVLMWIAQGFVRKSNATIDDIYELGQKYFDELLAFSFLKVVETTYGYDKYFTMHDLLHLLSEEVAGKDFFRFDENGSPNDIPREVRHLRIETDNFAGIMETILQSGNLRTLIIEAPIWINEYAMGAISRRGFVTNMRFNGYATAATSQSGLVRNLVKEIFFRNIFMTLKKLRVLIVKIHCYGELELSVPASIGEMTHLRYLSFRSTDRIRGSLKLIFPCTFSKALPYADARYP</sequence>
<dbReference type="SUPFAM" id="SSF52540">
    <property type="entry name" value="P-loop containing nucleoside triphosphate hydrolases"/>
    <property type="match status" value="1"/>
</dbReference>
<accession>A0A835E1G9</accession>